<dbReference type="AlphaFoldDB" id="A0A9D9IT79"/>
<dbReference type="InterPro" id="IPR025316">
    <property type="entry name" value="DUF4221"/>
</dbReference>
<gene>
    <name evidence="1" type="ORF">IAB80_03065</name>
</gene>
<protein>
    <submittedName>
        <fullName evidence="1">DUF4221 family protein</fullName>
    </submittedName>
</protein>
<accession>A0A9D9IT79</accession>
<name>A0A9D9IT79_9BACT</name>
<organism evidence="1 2">
    <name type="scientific">Candidatus Cryptobacteroides excrementipullorum</name>
    <dbReference type="NCBI Taxonomy" id="2840761"/>
    <lineage>
        <taxon>Bacteria</taxon>
        <taxon>Pseudomonadati</taxon>
        <taxon>Bacteroidota</taxon>
        <taxon>Bacteroidia</taxon>
        <taxon>Bacteroidales</taxon>
        <taxon>Candidatus Cryptobacteroides</taxon>
    </lineage>
</organism>
<comment type="caution">
    <text evidence="1">The sequence shown here is derived from an EMBL/GenBank/DDBJ whole genome shotgun (WGS) entry which is preliminary data.</text>
</comment>
<reference evidence="1" key="2">
    <citation type="journal article" date="2021" name="PeerJ">
        <title>Extensive microbial diversity within the chicken gut microbiome revealed by metagenomics and culture.</title>
        <authorList>
            <person name="Gilroy R."/>
            <person name="Ravi A."/>
            <person name="Getino M."/>
            <person name="Pursley I."/>
            <person name="Horton D.L."/>
            <person name="Alikhan N.F."/>
            <person name="Baker D."/>
            <person name="Gharbi K."/>
            <person name="Hall N."/>
            <person name="Watson M."/>
            <person name="Adriaenssens E.M."/>
            <person name="Foster-Nyarko E."/>
            <person name="Jarju S."/>
            <person name="Secka A."/>
            <person name="Antonio M."/>
            <person name="Oren A."/>
            <person name="Chaudhuri R.R."/>
            <person name="La Ragione R."/>
            <person name="Hildebrand F."/>
            <person name="Pallen M.J."/>
        </authorList>
    </citation>
    <scope>NUCLEOTIDE SEQUENCE</scope>
    <source>
        <strain evidence="1">2478</strain>
    </source>
</reference>
<dbReference type="InterPro" id="IPR011044">
    <property type="entry name" value="Quino_amine_DH_bsu"/>
</dbReference>
<proteinExistence type="predicted"/>
<evidence type="ECO:0000313" key="1">
    <source>
        <dbReference type="EMBL" id="MBO8477861.1"/>
    </source>
</evidence>
<dbReference type="Proteomes" id="UP000823771">
    <property type="component" value="Unassembled WGS sequence"/>
</dbReference>
<evidence type="ECO:0000313" key="2">
    <source>
        <dbReference type="Proteomes" id="UP000823771"/>
    </source>
</evidence>
<dbReference type="EMBL" id="JADILZ010000028">
    <property type="protein sequence ID" value="MBO8477861.1"/>
    <property type="molecule type" value="Genomic_DNA"/>
</dbReference>
<dbReference type="SUPFAM" id="SSF50969">
    <property type="entry name" value="YVTN repeat-like/Quinoprotein amine dehydrogenase"/>
    <property type="match status" value="1"/>
</dbReference>
<sequence>MKKLAAIVIFLSVLNSCNNDKWAEYSEPDFSGNSEAVYLEQVDSAVIAVPEKHYNIFQNCQIYHDSLLYAVSWYDEMRLSLYNLASRSFMYDILLDKNTSAVNRINNFMVASEDSIFFTSFPKTGLVLVDSRARKLDTWIDDDMVISPEMEPGLSGGYAFSTAAYLDNFQYDREKKLIYAALSPGSAYDQIGSPEVKRHGIYNTVTRKWEKIMAPYEGVLKYKGDNVYFYDMHYTYQLVLGDRMYVTYPVDHRVYVYDINTGKLVMEKEISPSCAVKFAKPLDPSLCSDEELNQLRKTTAYYGPVYYHPDVECFSRFYNLPHVDGKDSEMAVIIYDRDFNIVCEKMFSTNIIIKLVPADDGLVALLTDPYDADNFVMVKYKICQK</sequence>
<reference evidence="1" key="1">
    <citation type="submission" date="2020-10" db="EMBL/GenBank/DDBJ databases">
        <authorList>
            <person name="Gilroy R."/>
        </authorList>
    </citation>
    <scope>NUCLEOTIDE SEQUENCE</scope>
    <source>
        <strain evidence="1">2478</strain>
    </source>
</reference>
<dbReference type="Pfam" id="PF13970">
    <property type="entry name" value="DUF4221"/>
    <property type="match status" value="1"/>
</dbReference>